<dbReference type="STRING" id="7897.ENSLACP00000018510"/>
<dbReference type="SMART" id="SM00355">
    <property type="entry name" value="ZnF_C2H2"/>
    <property type="match status" value="3"/>
</dbReference>
<reference evidence="14" key="3">
    <citation type="submission" date="2025-09" db="UniProtKB">
        <authorList>
            <consortium name="Ensembl"/>
        </authorList>
    </citation>
    <scope>IDENTIFICATION</scope>
</reference>
<dbReference type="eggNOG" id="KOG1721">
    <property type="taxonomic scope" value="Eukaryota"/>
</dbReference>
<keyword evidence="2" id="KW-0678">Repressor</keyword>
<dbReference type="Proteomes" id="UP000008672">
    <property type="component" value="Unassembled WGS sequence"/>
</dbReference>
<dbReference type="FunFam" id="3.30.160.60:FF:000563">
    <property type="entry name" value="Krueppel-like factor 8"/>
    <property type="match status" value="1"/>
</dbReference>
<dbReference type="Gene3D" id="3.30.160.60">
    <property type="entry name" value="Classic Zinc Finger"/>
    <property type="match status" value="3"/>
</dbReference>
<dbReference type="AlphaFoldDB" id="H3B9D9"/>
<dbReference type="OMA" id="KMTSPPF"/>
<evidence type="ECO:0000256" key="6">
    <source>
        <dbReference type="ARBA" id="ARBA00022833"/>
    </source>
</evidence>
<evidence type="ECO:0000256" key="3">
    <source>
        <dbReference type="ARBA" id="ARBA00022723"/>
    </source>
</evidence>
<comment type="subcellular location">
    <subcellularLocation>
        <location evidence="1">Nucleus</location>
    </subcellularLocation>
</comment>
<dbReference type="GO" id="GO:0000978">
    <property type="term" value="F:RNA polymerase II cis-regulatory region sequence-specific DNA binding"/>
    <property type="evidence" value="ECO:0007669"/>
    <property type="project" value="TreeGrafter"/>
</dbReference>
<dbReference type="PANTHER" id="PTHR23235:SF46">
    <property type="entry name" value="KRUEPPEL-LIKE FACTOR 8"/>
    <property type="match status" value="1"/>
</dbReference>
<evidence type="ECO:0000256" key="9">
    <source>
        <dbReference type="ARBA" id="ARBA00023163"/>
    </source>
</evidence>
<evidence type="ECO:0000256" key="8">
    <source>
        <dbReference type="ARBA" id="ARBA00023125"/>
    </source>
</evidence>
<name>H3B9D9_LATCH</name>
<keyword evidence="7" id="KW-0805">Transcription regulation</keyword>
<dbReference type="PROSITE" id="PS50157">
    <property type="entry name" value="ZINC_FINGER_C2H2_2"/>
    <property type="match status" value="3"/>
</dbReference>
<accession>H3B9D9</accession>
<reference evidence="14" key="2">
    <citation type="submission" date="2025-08" db="UniProtKB">
        <authorList>
            <consortium name="Ensembl"/>
        </authorList>
    </citation>
    <scope>IDENTIFICATION</scope>
</reference>
<evidence type="ECO:0000256" key="10">
    <source>
        <dbReference type="ARBA" id="ARBA00023242"/>
    </source>
</evidence>
<feature type="region of interest" description="Disordered" evidence="12">
    <location>
        <begin position="31"/>
        <end position="50"/>
    </location>
</feature>
<evidence type="ECO:0000256" key="11">
    <source>
        <dbReference type="PROSITE-ProRule" id="PRU00042"/>
    </source>
</evidence>
<dbReference type="GO" id="GO:0005634">
    <property type="term" value="C:nucleus"/>
    <property type="evidence" value="ECO:0007669"/>
    <property type="project" value="UniProtKB-SubCell"/>
</dbReference>
<feature type="domain" description="C2H2-type" evidence="13">
    <location>
        <begin position="279"/>
        <end position="308"/>
    </location>
</feature>
<keyword evidence="3" id="KW-0479">Metal-binding</keyword>
<dbReference type="PROSITE" id="PS00028">
    <property type="entry name" value="ZINC_FINGER_C2H2_1"/>
    <property type="match status" value="3"/>
</dbReference>
<evidence type="ECO:0000256" key="5">
    <source>
        <dbReference type="ARBA" id="ARBA00022771"/>
    </source>
</evidence>
<keyword evidence="10" id="KW-0539">Nucleus</keyword>
<keyword evidence="4" id="KW-0677">Repeat</keyword>
<dbReference type="InterPro" id="IPR036236">
    <property type="entry name" value="Znf_C2H2_sf"/>
</dbReference>
<dbReference type="FunFam" id="3.30.160.60:FF:000018">
    <property type="entry name" value="Krueppel-like factor 15"/>
    <property type="match status" value="1"/>
</dbReference>
<dbReference type="HOGENOM" id="CLU_002678_33_0_1"/>
<feature type="compositionally biased region" description="Polar residues" evidence="12">
    <location>
        <begin position="259"/>
        <end position="268"/>
    </location>
</feature>
<evidence type="ECO:0000256" key="4">
    <source>
        <dbReference type="ARBA" id="ARBA00022737"/>
    </source>
</evidence>
<dbReference type="GeneTree" id="ENSGT00940000161062"/>
<feature type="domain" description="C2H2-type" evidence="13">
    <location>
        <begin position="309"/>
        <end position="338"/>
    </location>
</feature>
<dbReference type="FunFam" id="3.30.160.60:FF:000021">
    <property type="entry name" value="Basic krueppel-like factor 3"/>
    <property type="match status" value="1"/>
</dbReference>
<dbReference type="PANTHER" id="PTHR23235">
    <property type="entry name" value="KRUEPPEL-LIKE TRANSCRIPTION FACTOR"/>
    <property type="match status" value="1"/>
</dbReference>
<dbReference type="Bgee" id="ENSLACG00000016296">
    <property type="expression patterns" value="Expressed in pectoral fin and 5 other cell types or tissues"/>
</dbReference>
<dbReference type="SUPFAM" id="SSF57667">
    <property type="entry name" value="beta-beta-alpha zinc fingers"/>
    <property type="match status" value="2"/>
</dbReference>
<protein>
    <submittedName>
        <fullName evidence="14">KLF transcription factor 8</fullName>
    </submittedName>
</protein>
<evidence type="ECO:0000256" key="2">
    <source>
        <dbReference type="ARBA" id="ARBA00022491"/>
    </source>
</evidence>
<reference evidence="15" key="1">
    <citation type="submission" date="2011-08" db="EMBL/GenBank/DDBJ databases">
        <title>The draft genome of Latimeria chalumnae.</title>
        <authorList>
            <person name="Di Palma F."/>
            <person name="Alfoldi J."/>
            <person name="Johnson J."/>
            <person name="Berlin A."/>
            <person name="Gnerre S."/>
            <person name="Jaffe D."/>
            <person name="MacCallum I."/>
            <person name="Young S."/>
            <person name="Walker B.J."/>
            <person name="Lander E."/>
            <person name="Lindblad-Toh K."/>
        </authorList>
    </citation>
    <scope>NUCLEOTIDE SEQUENCE [LARGE SCALE GENOMIC DNA]</scope>
    <source>
        <strain evidence="15">Wild caught</strain>
    </source>
</reference>
<keyword evidence="9" id="KW-0804">Transcription</keyword>
<feature type="region of interest" description="Disordered" evidence="12">
    <location>
        <begin position="253"/>
        <end position="276"/>
    </location>
</feature>
<dbReference type="FunCoup" id="H3B9D9">
    <property type="interactions" value="150"/>
</dbReference>
<keyword evidence="8" id="KW-0238">DNA-binding</keyword>
<dbReference type="GO" id="GO:0000981">
    <property type="term" value="F:DNA-binding transcription factor activity, RNA polymerase II-specific"/>
    <property type="evidence" value="ECO:0007669"/>
    <property type="project" value="TreeGrafter"/>
</dbReference>
<evidence type="ECO:0000256" key="7">
    <source>
        <dbReference type="ARBA" id="ARBA00023015"/>
    </source>
</evidence>
<feature type="domain" description="C2H2-type" evidence="13">
    <location>
        <begin position="339"/>
        <end position="364"/>
    </location>
</feature>
<keyword evidence="5 11" id="KW-0863">Zinc-finger</keyword>
<evidence type="ECO:0000256" key="1">
    <source>
        <dbReference type="ARBA" id="ARBA00004123"/>
    </source>
</evidence>
<evidence type="ECO:0000313" key="15">
    <source>
        <dbReference type="Proteomes" id="UP000008672"/>
    </source>
</evidence>
<dbReference type="CDD" id="cd21440">
    <property type="entry name" value="KLF8_N"/>
    <property type="match status" value="1"/>
</dbReference>
<evidence type="ECO:0000259" key="13">
    <source>
        <dbReference type="PROSITE" id="PS50157"/>
    </source>
</evidence>
<evidence type="ECO:0000256" key="12">
    <source>
        <dbReference type="SAM" id="MobiDB-lite"/>
    </source>
</evidence>
<dbReference type="EMBL" id="AFYH01043316">
    <property type="status" value="NOT_ANNOTATED_CDS"/>
    <property type="molecule type" value="Genomic_DNA"/>
</dbReference>
<proteinExistence type="predicted"/>
<dbReference type="InParanoid" id="H3B9D9"/>
<sequence length="364" mass="39648">IQMQALPAVIGNVKMESSGLLKGTVAETPGLLSDIKTEPPEELLASDSSQLQAEPVDLSLNKPKVNATQISPDSSSKSTVMVSSSGQMPVVSVSASNLGASSAIPAVLSPGSILASTQGIGGQQILHVIHTIPSVNLPSKMGSLQTIPVVVQSLPVVYTSMPTDGLTTAITVPLIGGDGKTEGTGERQLFRNENSNIAESETKRNYFPGRYGKVTLGAKLQVRIEPQSMSPVETNSDTDESVGDIGPSAYSMIPERDSSSSMHQMQRTESPDHKKRRVHQCDFEGCNKVYTKSSHLKAHRRIHTGEKPYKCTWEGCTWKFARSDELTRHFRKHTGIKPFRCSDCDRTFSRSDHLALHRRRHIMM</sequence>
<evidence type="ECO:0000313" key="14">
    <source>
        <dbReference type="Ensembl" id="ENSLACP00000018510.1"/>
    </source>
</evidence>
<dbReference type="Ensembl" id="ENSLACT00000018643.1">
    <property type="protein sequence ID" value="ENSLACP00000018510.1"/>
    <property type="gene ID" value="ENSLACG00000016296.2"/>
</dbReference>
<keyword evidence="15" id="KW-1185">Reference proteome</keyword>
<gene>
    <name evidence="14" type="primary">KLF8</name>
</gene>
<dbReference type="InterPro" id="IPR013087">
    <property type="entry name" value="Znf_C2H2_type"/>
</dbReference>
<dbReference type="GO" id="GO:0008270">
    <property type="term" value="F:zinc ion binding"/>
    <property type="evidence" value="ECO:0007669"/>
    <property type="project" value="UniProtKB-KW"/>
</dbReference>
<dbReference type="Pfam" id="PF00096">
    <property type="entry name" value="zf-C2H2"/>
    <property type="match status" value="3"/>
</dbReference>
<organism evidence="14 15">
    <name type="scientific">Latimeria chalumnae</name>
    <name type="common">Coelacanth</name>
    <dbReference type="NCBI Taxonomy" id="7897"/>
    <lineage>
        <taxon>Eukaryota</taxon>
        <taxon>Metazoa</taxon>
        <taxon>Chordata</taxon>
        <taxon>Craniata</taxon>
        <taxon>Vertebrata</taxon>
        <taxon>Euteleostomi</taxon>
        <taxon>Coelacanthiformes</taxon>
        <taxon>Coelacanthidae</taxon>
        <taxon>Latimeria</taxon>
    </lineage>
</organism>
<keyword evidence="6" id="KW-0862">Zinc</keyword>